<keyword evidence="3" id="KW-1185">Reference proteome</keyword>
<reference evidence="2 3" key="1">
    <citation type="submission" date="2020-04" db="EMBL/GenBank/DDBJ databases">
        <title>Genome sequencing of novel species.</title>
        <authorList>
            <person name="Heo J."/>
            <person name="Kim S.-J."/>
            <person name="Kim J.-S."/>
            <person name="Hong S.-B."/>
            <person name="Kwon S.-W."/>
        </authorList>
    </citation>
    <scope>NUCLEOTIDE SEQUENCE [LARGE SCALE GENOMIC DNA]</scope>
    <source>
        <strain evidence="2 3">MFER-1</strain>
    </source>
</reference>
<dbReference type="Pfam" id="PF05448">
    <property type="entry name" value="AXE1"/>
    <property type="match status" value="1"/>
</dbReference>
<evidence type="ECO:0000313" key="3">
    <source>
        <dbReference type="Proteomes" id="UP000502248"/>
    </source>
</evidence>
<name>A0A7Z2ZPQ8_9BACL</name>
<sequence length="662" mass="74448">MTAISDLEKYRCTLFDTRDQLKRFIFDRSDEAFARGDETRDRLRDIAQVEQRAAEMREKLIASFGGLPSSDSPLNSRVTGVVVRPGFRIEKVIFESRPGHYVTSNLYIPEGTTAPGAAVLFLCGHEREAKHGEYYQRVCQTIALAGLAVFAIDPIGQGERLSYSRSGDSQPAIGWGTHEHEHAGIQCLPLGDGLARYFVHDAMRAVDYLCTREEVDPLRIGVTGHSGGGTQTSLLMICDERIAAAAPGTFIMNRQMYMHAGGVQDSEQVWPGMSGLGFDHEDILICFAPKPLQVLAVQYDFFPIEATRRTVGRCRRFWEMHGKSDNLLLTEDASLHRYTDRLAEAAAAFFRKHLLQHEQESPDNNRLSLLPPQELWCTRTGYVSEELDDSRIVLDENIVKADELTFKRASASNEHRRDKALSWLRSKVIDPRSPHDPNPRIVPVGVTDGLHVEYVMWWSQSGIMNSAFVLRGEAPSEEYVWPVSLAVWEGGTTRIGKHWDWIRQTCESGKAAFVLNVSGVGPHAPYPIFDKPSLAFFGVVHKLADDLLWLGDSLAALRTYDVIRCLDLIGLSDVRKYGQIEGYAAGRYGIYLELAGALDGRIREIRTINGLESVTNWVKAVEYDEDDVMGVILPGMLEHFDLPDLREWRDNQLLRGHPHIIR</sequence>
<dbReference type="Gene3D" id="3.40.50.1820">
    <property type="entry name" value="alpha/beta hydrolase"/>
    <property type="match status" value="2"/>
</dbReference>
<dbReference type="InterPro" id="IPR050261">
    <property type="entry name" value="FrsA_esterase"/>
</dbReference>
<gene>
    <name evidence="2" type="ORF">HH215_34075</name>
</gene>
<dbReference type="KEGG" id="cheb:HH215_34075"/>
<dbReference type="RefSeq" id="WP_169283968.1">
    <property type="nucleotide sequence ID" value="NZ_CP051680.1"/>
</dbReference>
<dbReference type="AlphaFoldDB" id="A0A7Z2ZPQ8"/>
<feature type="domain" description="Acetyl xylan esterase" evidence="1">
    <location>
        <begin position="91"/>
        <end position="241"/>
    </location>
</feature>
<dbReference type="InterPro" id="IPR008391">
    <property type="entry name" value="AXE1_dom"/>
</dbReference>
<dbReference type="EMBL" id="CP051680">
    <property type="protein sequence ID" value="QJD87726.1"/>
    <property type="molecule type" value="Genomic_DNA"/>
</dbReference>
<protein>
    <recommendedName>
        <fullName evidence="1">Acetyl xylan esterase domain-containing protein</fullName>
    </recommendedName>
</protein>
<dbReference type="Proteomes" id="UP000502248">
    <property type="component" value="Chromosome"/>
</dbReference>
<dbReference type="SUPFAM" id="SSF53474">
    <property type="entry name" value="alpha/beta-Hydrolases"/>
    <property type="match status" value="1"/>
</dbReference>
<dbReference type="InterPro" id="IPR029058">
    <property type="entry name" value="AB_hydrolase_fold"/>
</dbReference>
<dbReference type="PANTHER" id="PTHR22946">
    <property type="entry name" value="DIENELACTONE HYDROLASE DOMAIN-CONTAINING PROTEIN-RELATED"/>
    <property type="match status" value="1"/>
</dbReference>
<evidence type="ECO:0000259" key="1">
    <source>
        <dbReference type="Pfam" id="PF05448"/>
    </source>
</evidence>
<organism evidence="2 3">
    <name type="scientific">Cohnella herbarum</name>
    <dbReference type="NCBI Taxonomy" id="2728023"/>
    <lineage>
        <taxon>Bacteria</taxon>
        <taxon>Bacillati</taxon>
        <taxon>Bacillota</taxon>
        <taxon>Bacilli</taxon>
        <taxon>Bacillales</taxon>
        <taxon>Paenibacillaceae</taxon>
        <taxon>Cohnella</taxon>
    </lineage>
</organism>
<dbReference type="PANTHER" id="PTHR22946:SF8">
    <property type="entry name" value="ACETYL XYLAN ESTERASE DOMAIN-CONTAINING PROTEIN"/>
    <property type="match status" value="1"/>
</dbReference>
<proteinExistence type="predicted"/>
<evidence type="ECO:0000313" key="2">
    <source>
        <dbReference type="EMBL" id="QJD87726.1"/>
    </source>
</evidence>
<accession>A0A7Z2ZPQ8</accession>